<gene>
    <name evidence="1" type="ORF">AWC04_03865</name>
</gene>
<proteinExistence type="predicted"/>
<dbReference type="EMBL" id="LQOJ01000019">
    <property type="protein sequence ID" value="ORV07559.1"/>
    <property type="molecule type" value="Genomic_DNA"/>
</dbReference>
<comment type="caution">
    <text evidence="1">The sequence shown here is derived from an EMBL/GenBank/DDBJ whole genome shotgun (WGS) entry which is preliminary data.</text>
</comment>
<protein>
    <submittedName>
        <fullName evidence="1">Uncharacterized protein</fullName>
    </submittedName>
</protein>
<dbReference type="STRING" id="1793.AWC04_03865"/>
<evidence type="ECO:0000313" key="1">
    <source>
        <dbReference type="EMBL" id="ORV07559.1"/>
    </source>
</evidence>
<keyword evidence="2" id="KW-1185">Reference proteome</keyword>
<evidence type="ECO:0000313" key="2">
    <source>
        <dbReference type="Proteomes" id="UP000193484"/>
    </source>
</evidence>
<accession>A0A1X1RJ99</accession>
<reference evidence="1 2" key="1">
    <citation type="submission" date="2016-01" db="EMBL/GenBank/DDBJ databases">
        <title>The new phylogeny of the genus Mycobacterium.</title>
        <authorList>
            <person name="Tarcisio F."/>
            <person name="Conor M."/>
            <person name="Antonella G."/>
            <person name="Elisabetta G."/>
            <person name="Giulia F.S."/>
            <person name="Sara T."/>
            <person name="Anna F."/>
            <person name="Clotilde B."/>
            <person name="Roberto B."/>
            <person name="Veronica D.S."/>
            <person name="Fabio R."/>
            <person name="Monica P."/>
            <person name="Olivier J."/>
            <person name="Enrico T."/>
            <person name="Nicola S."/>
        </authorList>
    </citation>
    <scope>NUCLEOTIDE SEQUENCE [LARGE SCALE GENOMIC DNA]</scope>
    <source>
        <strain evidence="1 2">DSM 44179</strain>
    </source>
</reference>
<sequence>MEAHMSAVTGDSTGFADVLADWLDEGIPLDPGRVPGSSIWPEAFAALTSEYDALRTAWVQSQGWLGTPSAHPKTEMLRDELEIWAWITIKGQLLRAAEEYLSAEGAA</sequence>
<name>A0A1X1RJ99_MYCFA</name>
<dbReference type="AlphaFoldDB" id="A0A1X1RJ99"/>
<dbReference type="Proteomes" id="UP000193484">
    <property type="component" value="Unassembled WGS sequence"/>
</dbReference>
<organism evidence="1 2">
    <name type="scientific">Mycolicibacterium fallax</name>
    <name type="common">Mycobacterium fallax</name>
    <dbReference type="NCBI Taxonomy" id="1793"/>
    <lineage>
        <taxon>Bacteria</taxon>
        <taxon>Bacillati</taxon>
        <taxon>Actinomycetota</taxon>
        <taxon>Actinomycetes</taxon>
        <taxon>Mycobacteriales</taxon>
        <taxon>Mycobacteriaceae</taxon>
        <taxon>Mycolicibacterium</taxon>
    </lineage>
</organism>